<dbReference type="AlphaFoldDB" id="A0A8H5HZX6"/>
<name>A0A8H5HZX6_9AGAR</name>
<reference evidence="3 4" key="1">
    <citation type="journal article" date="2020" name="ISME J.">
        <title>Uncovering the hidden diversity of litter-decomposition mechanisms in mushroom-forming fungi.</title>
        <authorList>
            <person name="Floudas D."/>
            <person name="Bentzer J."/>
            <person name="Ahren D."/>
            <person name="Johansson T."/>
            <person name="Persson P."/>
            <person name="Tunlid A."/>
        </authorList>
    </citation>
    <scope>NUCLEOTIDE SEQUENCE [LARGE SCALE GENOMIC DNA]</scope>
    <source>
        <strain evidence="3 4">CBS 406.79</strain>
    </source>
</reference>
<keyword evidence="2" id="KW-1133">Transmembrane helix</keyword>
<keyword evidence="2" id="KW-0812">Transmembrane</keyword>
<comment type="caution">
    <text evidence="3">The sequence shown here is derived from an EMBL/GenBank/DDBJ whole genome shotgun (WGS) entry which is preliminary data.</text>
</comment>
<proteinExistence type="predicted"/>
<gene>
    <name evidence="3" type="ORF">D9757_002163</name>
</gene>
<evidence type="ECO:0000313" key="4">
    <source>
        <dbReference type="Proteomes" id="UP000518752"/>
    </source>
</evidence>
<dbReference type="EMBL" id="JAACJN010000005">
    <property type="protein sequence ID" value="KAF5392500.1"/>
    <property type="molecule type" value="Genomic_DNA"/>
</dbReference>
<dbReference type="OrthoDB" id="3064785at2759"/>
<organism evidence="3 4">
    <name type="scientific">Collybiopsis confluens</name>
    <dbReference type="NCBI Taxonomy" id="2823264"/>
    <lineage>
        <taxon>Eukaryota</taxon>
        <taxon>Fungi</taxon>
        <taxon>Dikarya</taxon>
        <taxon>Basidiomycota</taxon>
        <taxon>Agaricomycotina</taxon>
        <taxon>Agaricomycetes</taxon>
        <taxon>Agaricomycetidae</taxon>
        <taxon>Agaricales</taxon>
        <taxon>Marasmiineae</taxon>
        <taxon>Omphalotaceae</taxon>
        <taxon>Collybiopsis</taxon>
    </lineage>
</organism>
<keyword evidence="2" id="KW-0472">Membrane</keyword>
<accession>A0A8H5HZX6</accession>
<sequence length="377" mass="41848">MYLYDLLTSSMVTILAFQAQVAWSHIDIQPEKPQNHIQTGLNVTFIWKREMHDPTQFDVGKHLHNDVTLSEILQVDTHNKTSGTFQTYFRQSGKFHLLAFQHKPNATEIRVHQLSHVYTSKGINVLSSANTTSSSSVTPVSAASTASASSRSPNNRKFPTSVIIAVCLGSALLAVVILSTVYVLLRKRRRRLSAAHAENPYAFSNSFAPSPTPSRAWLLHKVGQGRGVNTSTVKMTSKGDDRRTAWPDTINFYHTPRLPPAAAKKKSSSSARGATTVVSNGTDTSLSSMQFSAKTERQMEIDERIEELQGKLFLLQKNSRNSDGRPDSRTLANMTHNMRLGKFRNQIERLQELKGSDWALGRTDVAPKGLYGPESIV</sequence>
<feature type="transmembrane region" description="Helical" evidence="2">
    <location>
        <begin position="162"/>
        <end position="185"/>
    </location>
</feature>
<dbReference type="Proteomes" id="UP000518752">
    <property type="component" value="Unassembled WGS sequence"/>
</dbReference>
<protein>
    <submittedName>
        <fullName evidence="3">Uncharacterized protein</fullName>
    </submittedName>
</protein>
<evidence type="ECO:0000256" key="1">
    <source>
        <dbReference type="SAM" id="MobiDB-lite"/>
    </source>
</evidence>
<evidence type="ECO:0000256" key="2">
    <source>
        <dbReference type="SAM" id="Phobius"/>
    </source>
</evidence>
<feature type="region of interest" description="Disordered" evidence="1">
    <location>
        <begin position="259"/>
        <end position="282"/>
    </location>
</feature>
<feature type="compositionally biased region" description="Polar residues" evidence="1">
    <location>
        <begin position="272"/>
        <end position="282"/>
    </location>
</feature>
<evidence type="ECO:0000313" key="3">
    <source>
        <dbReference type="EMBL" id="KAF5392500.1"/>
    </source>
</evidence>
<keyword evidence="4" id="KW-1185">Reference proteome</keyword>